<name>A0A1Q5PSD1_9ACTO</name>
<feature type="transmembrane region" description="Helical" evidence="2">
    <location>
        <begin position="460"/>
        <end position="483"/>
    </location>
</feature>
<evidence type="ECO:0000313" key="3">
    <source>
        <dbReference type="EMBL" id="OKL50487.1"/>
    </source>
</evidence>
<feature type="region of interest" description="Disordered" evidence="1">
    <location>
        <begin position="276"/>
        <end position="305"/>
    </location>
</feature>
<accession>A0A1Q5PSD1</accession>
<feature type="transmembrane region" description="Helical" evidence="2">
    <location>
        <begin position="423"/>
        <end position="448"/>
    </location>
</feature>
<keyword evidence="2" id="KW-0472">Membrane</keyword>
<keyword evidence="2" id="KW-0812">Transmembrane</keyword>
<feature type="transmembrane region" description="Helical" evidence="2">
    <location>
        <begin position="191"/>
        <end position="207"/>
    </location>
</feature>
<feature type="transmembrane region" description="Helical" evidence="2">
    <location>
        <begin position="534"/>
        <end position="555"/>
    </location>
</feature>
<evidence type="ECO:0008006" key="5">
    <source>
        <dbReference type="Google" id="ProtNLM"/>
    </source>
</evidence>
<feature type="transmembrane region" description="Helical" evidence="2">
    <location>
        <begin position="235"/>
        <end position="253"/>
    </location>
</feature>
<dbReference type="AlphaFoldDB" id="A0A1Q5PSD1"/>
<protein>
    <recommendedName>
        <fullName evidence="5">ABC transporter permease</fullName>
    </recommendedName>
</protein>
<feature type="transmembrane region" description="Helical" evidence="2">
    <location>
        <begin position="490"/>
        <end position="509"/>
    </location>
</feature>
<reference evidence="4" key="1">
    <citation type="submission" date="2016-11" db="EMBL/GenBank/DDBJ databases">
        <title>Actinomyces gypaetusis sp. nov. isolated from Gypaetus barbatus in Qinghai Tibet Plateau China.</title>
        <authorList>
            <person name="Meng X."/>
        </authorList>
    </citation>
    <scope>NUCLEOTIDE SEQUENCE [LARGE SCALE GENOMIC DNA]</scope>
    <source>
        <strain evidence="4">DSM 15383</strain>
    </source>
</reference>
<sequence>MSTLLRLNLKTRRFYLAAWLLAVIGFMAAMPEAHRASFPEIAELQEIVPTFRGNDGITMLYGPIPEPVNLANFAVWKIGVVLQIVVAAMIILLAVGMTRTQEEQGNTELLRAAGLKPSAPFWAAATIVYGTALAVGMGSGLALAIGGAHIEDFAVSESLLYGATFSLEIAAYGTIALLAAQVAASGRAAKLCAFGFVLLAYVLRGIADVADTKWLHWFTPMGWHNLTGPYRENEWWPLAPMLLIVLALGWLAAHMSQSRDLFATWRWRAAGAVAGAGDAPTSAGTPAAAAPSATPYTPDTLTTSAANPQPAKGYSLLGLRLRMQRSTILSWLGGLLVMSVLWGSIVGNVGQMLEDSERMREMIAAMGGTSEPATAYLLMVGNMLAILLTIMAVQLVLSARNYERRGYLANEAASGISVRRSVFFSWLVGVAAFIVSAVAVTVVLGAVAQAGSEADLGDTFIWVMFGSVGPALAAAGFVLLLLVLVPRASWLVWLPIAWSAFVSILGELLKLDDWVQDASLFAWAVRQSDGSNHWTGALVLGGAGLLMVLMAVVLAGRRDMESA</sequence>
<feature type="transmembrane region" description="Helical" evidence="2">
    <location>
        <begin position="373"/>
        <end position="397"/>
    </location>
</feature>
<feature type="transmembrane region" description="Helical" evidence="2">
    <location>
        <begin position="74"/>
        <end position="98"/>
    </location>
</feature>
<feature type="compositionally biased region" description="Low complexity" evidence="1">
    <location>
        <begin position="276"/>
        <end position="300"/>
    </location>
</feature>
<keyword evidence="4" id="KW-1185">Reference proteome</keyword>
<evidence type="ECO:0000256" key="1">
    <source>
        <dbReference type="SAM" id="MobiDB-lite"/>
    </source>
</evidence>
<comment type="caution">
    <text evidence="3">The sequence shown here is derived from an EMBL/GenBank/DDBJ whole genome shotgun (WGS) entry which is preliminary data.</text>
</comment>
<dbReference type="OrthoDB" id="2014935at2"/>
<keyword evidence="2" id="KW-1133">Transmembrane helix</keyword>
<dbReference type="Proteomes" id="UP000186465">
    <property type="component" value="Unassembled WGS sequence"/>
</dbReference>
<dbReference type="RefSeq" id="WP_075360726.1">
    <property type="nucleotide sequence ID" value="NZ_MPDM01000001.1"/>
</dbReference>
<proteinExistence type="predicted"/>
<gene>
    <name evidence="3" type="ORF">BM477_00485</name>
</gene>
<organism evidence="3 4">
    <name type="scientific">Boudabousia marimammalium</name>
    <dbReference type="NCBI Taxonomy" id="156892"/>
    <lineage>
        <taxon>Bacteria</taxon>
        <taxon>Bacillati</taxon>
        <taxon>Actinomycetota</taxon>
        <taxon>Actinomycetes</taxon>
        <taxon>Actinomycetales</taxon>
        <taxon>Actinomycetaceae</taxon>
        <taxon>Boudabousia</taxon>
    </lineage>
</organism>
<evidence type="ECO:0000256" key="2">
    <source>
        <dbReference type="SAM" id="Phobius"/>
    </source>
</evidence>
<feature type="transmembrane region" description="Helical" evidence="2">
    <location>
        <begin position="328"/>
        <end position="353"/>
    </location>
</feature>
<dbReference type="EMBL" id="MPDM01000001">
    <property type="protein sequence ID" value="OKL50487.1"/>
    <property type="molecule type" value="Genomic_DNA"/>
</dbReference>
<feature type="transmembrane region" description="Helical" evidence="2">
    <location>
        <begin position="119"/>
        <end position="146"/>
    </location>
</feature>
<dbReference type="STRING" id="156892.BM477_00485"/>
<evidence type="ECO:0000313" key="4">
    <source>
        <dbReference type="Proteomes" id="UP000186465"/>
    </source>
</evidence>
<feature type="transmembrane region" description="Helical" evidence="2">
    <location>
        <begin position="158"/>
        <end position="179"/>
    </location>
</feature>